<reference evidence="1" key="1">
    <citation type="submission" date="2020-04" db="EMBL/GenBank/DDBJ databases">
        <authorList>
            <person name="Chiriac C."/>
            <person name="Salcher M."/>
            <person name="Ghai R."/>
            <person name="Kavagutti S V."/>
        </authorList>
    </citation>
    <scope>NUCLEOTIDE SEQUENCE</scope>
</reference>
<accession>A0A6J5NDW1</accession>
<dbReference type="EMBL" id="LR796649">
    <property type="protein sequence ID" value="CAB4157073.1"/>
    <property type="molecule type" value="Genomic_DNA"/>
</dbReference>
<gene>
    <name evidence="1" type="ORF">UFOVP680_32</name>
    <name evidence="2" type="ORF">UFOVP748_43</name>
</gene>
<proteinExistence type="predicted"/>
<name>A0A6J5NDW1_9CAUD</name>
<evidence type="ECO:0000313" key="1">
    <source>
        <dbReference type="EMBL" id="CAB4157073.1"/>
    </source>
</evidence>
<organism evidence="1">
    <name type="scientific">uncultured Caudovirales phage</name>
    <dbReference type="NCBI Taxonomy" id="2100421"/>
    <lineage>
        <taxon>Viruses</taxon>
        <taxon>Duplodnaviria</taxon>
        <taxon>Heunggongvirae</taxon>
        <taxon>Uroviricota</taxon>
        <taxon>Caudoviricetes</taxon>
        <taxon>Peduoviridae</taxon>
        <taxon>Maltschvirus</taxon>
        <taxon>Maltschvirus maltsch</taxon>
    </lineage>
</organism>
<evidence type="ECO:0000313" key="2">
    <source>
        <dbReference type="EMBL" id="CAB5225606.1"/>
    </source>
</evidence>
<protein>
    <recommendedName>
        <fullName evidence="3">DNA transfer protein</fullName>
    </recommendedName>
</protein>
<evidence type="ECO:0008006" key="3">
    <source>
        <dbReference type="Google" id="ProtNLM"/>
    </source>
</evidence>
<dbReference type="EMBL" id="LR798347">
    <property type="protein sequence ID" value="CAB5225606.1"/>
    <property type="molecule type" value="Genomic_DNA"/>
</dbReference>
<sequence>MTFWVAGAMAVSSLVGAEASRKAGSKQADASRRAEDLQREMFERQVELQEPWRQAGITALNKLIPLATEYTPFGMEQFQADPGYAFRMAEGMKALERSAAARGGLLSGGALKATQRFGQDLASQEYTNAFNRYQAERSARLAPLQSLAGVGQTSAQQIAGQAGQMGANVGNLMQAGAAARASGYMGQANALMQGLGSYMNYQQGQNMMNMLQNQGYRGTSPSYGGGMAPANYSLAGSGAKFGG</sequence>